<reference evidence="2" key="1">
    <citation type="submission" date="2021-02" db="EMBL/GenBank/DDBJ databases">
        <authorList>
            <person name="Nowell W R."/>
        </authorList>
    </citation>
    <scope>NUCLEOTIDE SEQUENCE</scope>
</reference>
<dbReference type="AlphaFoldDB" id="A0A819CIB5"/>
<dbReference type="Proteomes" id="UP000663860">
    <property type="component" value="Unassembled WGS sequence"/>
</dbReference>
<evidence type="ECO:0000313" key="2">
    <source>
        <dbReference type="EMBL" id="CAF3808584.1"/>
    </source>
</evidence>
<protein>
    <submittedName>
        <fullName evidence="2">Uncharacterized protein</fullName>
    </submittedName>
</protein>
<dbReference type="EMBL" id="CAJNOE010001671">
    <property type="protein sequence ID" value="CAF1442129.1"/>
    <property type="molecule type" value="Genomic_DNA"/>
</dbReference>
<name>A0A819CIB5_9BILA</name>
<dbReference type="Proteomes" id="UP000663868">
    <property type="component" value="Unassembled WGS sequence"/>
</dbReference>
<dbReference type="EMBL" id="CAJOBB010001100">
    <property type="protein sequence ID" value="CAF3808584.1"/>
    <property type="molecule type" value="Genomic_DNA"/>
</dbReference>
<evidence type="ECO:0000313" key="1">
    <source>
        <dbReference type="EMBL" id="CAF1442129.1"/>
    </source>
</evidence>
<sequence>MENIVTTFVHYRDSPAGKWLNKAKTFGSATRLDDIVQWILQWWSGDPHINLEIKDEDGGFIVLDDDYIEQFCPFTIREQTQSDDSQSIVLKTDRIIYLRITSMSDDPERLLMNDPQETLESAPSTILHQPQKKLQVALKMLEFVFFCTITTPKSILGHIQSNSIPPFCLNEKVTIVQGPKTIDEWTYPCLLVLQAAHQSRLHSILCDLTADHLMPPCLPHEWLTNIIANEQVKSIVFEISTNSVDERDRLLKDFSSINQVESIYVLGKQPETREERDKFLSSFCKVAIFCQDEEELAVRWALDTANQFRRLGGQCADAGNTDLARQYFQRGKDLYKGLAKIIDETK</sequence>
<evidence type="ECO:0000313" key="3">
    <source>
        <dbReference type="Proteomes" id="UP000663868"/>
    </source>
</evidence>
<accession>A0A819CIB5</accession>
<proteinExistence type="predicted"/>
<comment type="caution">
    <text evidence="2">The sequence shown here is derived from an EMBL/GenBank/DDBJ whole genome shotgun (WGS) entry which is preliminary data.</text>
</comment>
<organism evidence="2 3">
    <name type="scientific">Adineta steineri</name>
    <dbReference type="NCBI Taxonomy" id="433720"/>
    <lineage>
        <taxon>Eukaryota</taxon>
        <taxon>Metazoa</taxon>
        <taxon>Spiralia</taxon>
        <taxon>Gnathifera</taxon>
        <taxon>Rotifera</taxon>
        <taxon>Eurotatoria</taxon>
        <taxon>Bdelloidea</taxon>
        <taxon>Adinetida</taxon>
        <taxon>Adinetidae</taxon>
        <taxon>Adineta</taxon>
    </lineage>
</organism>
<gene>
    <name evidence="1" type="ORF">IZO911_LOCUS41861</name>
    <name evidence="2" type="ORF">KXQ929_LOCUS17484</name>
</gene>